<keyword evidence="3" id="KW-1185">Reference proteome</keyword>
<dbReference type="Proteomes" id="UP000516160">
    <property type="component" value="Chromosome"/>
</dbReference>
<evidence type="ECO:0008006" key="4">
    <source>
        <dbReference type="Google" id="ProtNLM"/>
    </source>
</evidence>
<sequence>MKGKFCVILVLFLMLSGCAQVPNTRASNPQAGDAELGEKDNGQEKETLSLIFEEITPFTLSHLTEDVEGDVLNEKKLDQGIVVKLFNNKTNGQVSGSIQVNGKVFLIEEVTMEGTSDEIYGIEETEVFGKKAIKIYGILGANHQVNYYWFYEQEQVENSVIKIEGNTEEIDLDDSGRTEIISSIGTVAETSIYLMREDKIMVTNINKSINVQAVYLLNRDAKIFEVYFGPNDMKHYYYLGGYLRSF</sequence>
<dbReference type="EMBL" id="CP058559">
    <property type="protein sequence ID" value="QNO14299.1"/>
    <property type="molecule type" value="Genomic_DNA"/>
</dbReference>
<reference evidence="2 3" key="1">
    <citation type="submission" date="2020-07" db="EMBL/GenBank/DDBJ databases">
        <title>Alkalicella. sp. LB2 genome.</title>
        <authorList>
            <person name="Postec A."/>
            <person name="Quemeneur M."/>
        </authorList>
    </citation>
    <scope>NUCLEOTIDE SEQUENCE [LARGE SCALE GENOMIC DNA]</scope>
    <source>
        <strain evidence="2 3">LB2</strain>
    </source>
</reference>
<evidence type="ECO:0000313" key="2">
    <source>
        <dbReference type="EMBL" id="QNO14299.1"/>
    </source>
</evidence>
<proteinExistence type="predicted"/>
<feature type="chain" id="PRO_5038426271" description="Lipoprotein" evidence="1">
    <location>
        <begin position="20"/>
        <end position="246"/>
    </location>
</feature>
<name>A0A7G9W6I7_ALKCA</name>
<protein>
    <recommendedName>
        <fullName evidence="4">Lipoprotein</fullName>
    </recommendedName>
</protein>
<dbReference type="RefSeq" id="WP_213167957.1">
    <property type="nucleotide sequence ID" value="NZ_CP058559.1"/>
</dbReference>
<keyword evidence="1" id="KW-0732">Signal</keyword>
<evidence type="ECO:0000256" key="1">
    <source>
        <dbReference type="SAM" id="SignalP"/>
    </source>
</evidence>
<dbReference type="AlphaFoldDB" id="A0A7G9W6I7"/>
<gene>
    <name evidence="2" type="ORF">HYG86_05690</name>
</gene>
<dbReference type="PROSITE" id="PS51257">
    <property type="entry name" value="PROKAR_LIPOPROTEIN"/>
    <property type="match status" value="1"/>
</dbReference>
<feature type="signal peptide" evidence="1">
    <location>
        <begin position="1"/>
        <end position="19"/>
    </location>
</feature>
<dbReference type="KEGG" id="acae:HYG86_05690"/>
<organism evidence="2 3">
    <name type="scientific">Alkalicella caledoniensis</name>
    <dbReference type="NCBI Taxonomy" id="2731377"/>
    <lineage>
        <taxon>Bacteria</taxon>
        <taxon>Bacillati</taxon>
        <taxon>Bacillota</taxon>
        <taxon>Clostridia</taxon>
        <taxon>Eubacteriales</taxon>
        <taxon>Proteinivoracaceae</taxon>
        <taxon>Alkalicella</taxon>
    </lineage>
</organism>
<accession>A0A7G9W6I7</accession>
<evidence type="ECO:0000313" key="3">
    <source>
        <dbReference type="Proteomes" id="UP000516160"/>
    </source>
</evidence>